<keyword evidence="3" id="KW-1185">Reference proteome</keyword>
<comment type="caution">
    <text evidence="2">The sequence shown here is derived from an EMBL/GenBank/DDBJ whole genome shotgun (WGS) entry which is preliminary data.</text>
</comment>
<dbReference type="RefSeq" id="WP_277524885.1">
    <property type="nucleotide sequence ID" value="NZ_JAMQOT010000013.1"/>
</dbReference>
<organism evidence="2 3">
    <name type="scientific">Natrinema salsiterrestre</name>
    <dbReference type="NCBI Taxonomy" id="2950540"/>
    <lineage>
        <taxon>Archaea</taxon>
        <taxon>Methanobacteriati</taxon>
        <taxon>Methanobacteriota</taxon>
        <taxon>Stenosarchaea group</taxon>
        <taxon>Halobacteria</taxon>
        <taxon>Halobacteriales</taxon>
        <taxon>Natrialbaceae</taxon>
        <taxon>Natrinema</taxon>
    </lineage>
</organism>
<name>A0A9Q4LA79_9EURY</name>
<evidence type="ECO:0000256" key="1">
    <source>
        <dbReference type="SAM" id="MobiDB-lite"/>
    </source>
</evidence>
<evidence type="ECO:0000313" key="3">
    <source>
        <dbReference type="Proteomes" id="UP001154061"/>
    </source>
</evidence>
<dbReference type="AlphaFoldDB" id="A0A9Q4LA79"/>
<reference evidence="2" key="1">
    <citation type="submission" date="2022-06" db="EMBL/GenBank/DDBJ databases">
        <title>Natrinema sp. a new haloarchaeum isolate from saline soil.</title>
        <authorList>
            <person name="Strakova D."/>
            <person name="Galisteo C."/>
            <person name="Sanchez-Porro C."/>
            <person name="Ventosa A."/>
        </authorList>
    </citation>
    <scope>NUCLEOTIDE SEQUENCE</scope>
    <source>
        <strain evidence="2">S1CR25-10</strain>
    </source>
</reference>
<gene>
    <name evidence="2" type="ORF">NDI89_21810</name>
</gene>
<feature type="region of interest" description="Disordered" evidence="1">
    <location>
        <begin position="76"/>
        <end position="104"/>
    </location>
</feature>
<proteinExistence type="predicted"/>
<protein>
    <submittedName>
        <fullName evidence="2">Uncharacterized protein</fullName>
    </submittedName>
</protein>
<dbReference type="EMBL" id="JAMQOT010000013">
    <property type="protein sequence ID" value="MDF9748211.1"/>
    <property type="molecule type" value="Genomic_DNA"/>
</dbReference>
<dbReference type="Proteomes" id="UP001154061">
    <property type="component" value="Unassembled WGS sequence"/>
</dbReference>
<sequence length="104" mass="11644">MVAGNELRSLSITHLGVGTSNVTLDGHLMVGFHVLTGMGEVKTEAPFIERATAVQWDDTGDALGILYYVLGDAENSSREQRRSDGTWRRKYERSRSMEKRTRLS</sequence>
<evidence type="ECO:0000313" key="2">
    <source>
        <dbReference type="EMBL" id="MDF9748211.1"/>
    </source>
</evidence>
<accession>A0A9Q4LA79</accession>